<protein>
    <submittedName>
        <fullName evidence="2">Uncharacterized protein</fullName>
    </submittedName>
</protein>
<keyword evidence="1" id="KW-0812">Transmembrane</keyword>
<dbReference type="EMBL" id="QUAJ01000026">
    <property type="protein sequence ID" value="REI40016.1"/>
    <property type="molecule type" value="Genomic_DNA"/>
</dbReference>
<feature type="transmembrane region" description="Helical" evidence="1">
    <location>
        <begin position="68"/>
        <end position="87"/>
    </location>
</feature>
<dbReference type="Proteomes" id="UP000263486">
    <property type="component" value="Unassembled WGS sequence"/>
</dbReference>
<proteinExistence type="predicted"/>
<keyword evidence="1" id="KW-0472">Membrane</keyword>
<name>A0ABX9KED2_9FUSO</name>
<evidence type="ECO:0000313" key="2">
    <source>
        <dbReference type="EMBL" id="REI40016.1"/>
    </source>
</evidence>
<organism evidence="2 3">
    <name type="scientific">Psychrilyobacter piezotolerans</name>
    <dbReference type="NCBI Taxonomy" id="2293438"/>
    <lineage>
        <taxon>Bacteria</taxon>
        <taxon>Fusobacteriati</taxon>
        <taxon>Fusobacteriota</taxon>
        <taxon>Fusobacteriia</taxon>
        <taxon>Fusobacteriales</taxon>
        <taxon>Fusobacteriaceae</taxon>
        <taxon>Psychrilyobacter</taxon>
    </lineage>
</organism>
<comment type="caution">
    <text evidence="2">The sequence shown here is derived from an EMBL/GenBank/DDBJ whole genome shotgun (WGS) entry which is preliminary data.</text>
</comment>
<keyword evidence="3" id="KW-1185">Reference proteome</keyword>
<accession>A0ABX9KED2</accession>
<evidence type="ECO:0000256" key="1">
    <source>
        <dbReference type="SAM" id="Phobius"/>
    </source>
</evidence>
<reference evidence="2 3" key="1">
    <citation type="submission" date="2018-08" db="EMBL/GenBank/DDBJ databases">
        <title>Draft genome sequence of Psychrilyobacter sp. strain SD5 isolated from Black Sea water.</title>
        <authorList>
            <person name="Yadav S."/>
            <person name="Villanueva L."/>
            <person name="Damste J.S.S."/>
        </authorList>
    </citation>
    <scope>NUCLEOTIDE SEQUENCE [LARGE SCALE GENOMIC DNA]</scope>
    <source>
        <strain evidence="2 3">SD5</strain>
    </source>
</reference>
<sequence length="124" mass="14822">MIFYLLRCLLISAVPLIMPLNKNNFLLFIVLFNSIYYITTFLPYNLSFINDMKINSIKNSLLLTKKKIFVLISYDFWIILISTLVSLSMDEGLFNYIIVTNIFFNYEIKKYNIWKQEVKNEYSN</sequence>
<evidence type="ECO:0000313" key="3">
    <source>
        <dbReference type="Proteomes" id="UP000263486"/>
    </source>
</evidence>
<gene>
    <name evidence="2" type="ORF">DYH56_12630</name>
</gene>
<feature type="transmembrane region" description="Helical" evidence="1">
    <location>
        <begin position="25"/>
        <end position="47"/>
    </location>
</feature>
<keyword evidence="1" id="KW-1133">Transmembrane helix</keyword>